<accession>A0A0C9QU38</accession>
<dbReference type="GO" id="GO:0005375">
    <property type="term" value="F:copper ion transmembrane transporter activity"/>
    <property type="evidence" value="ECO:0007669"/>
    <property type="project" value="UniProtKB-UniRule"/>
</dbReference>
<evidence type="ECO:0000313" key="7">
    <source>
        <dbReference type="RefSeq" id="XP_011298785.1"/>
    </source>
</evidence>
<dbReference type="GeneID" id="105263949"/>
<sequence>MMGMYFHFGVTEKAILFSGWRTTDWQGILGSMIGIILLASIYEGLKNYRENLFLRTTLRNRHGLGKLTRGKALVSPIHLLQTLLHVVQLILGYFLMFIFMTYNVWLALAVVIGTGLGYWIFAWDKCTNEHTDCCG</sequence>
<keyword evidence="2 4" id="KW-1133">Transmembrane helix</keyword>
<evidence type="ECO:0000256" key="4">
    <source>
        <dbReference type="RuleBase" id="RU367022"/>
    </source>
</evidence>
<keyword evidence="6" id="KW-1185">Reference proteome</keyword>
<dbReference type="GO" id="GO:0016020">
    <property type="term" value="C:membrane"/>
    <property type="evidence" value="ECO:0007669"/>
    <property type="project" value="UniProtKB-SubCell"/>
</dbReference>
<dbReference type="InterPro" id="IPR007274">
    <property type="entry name" value="Cop_transporter"/>
</dbReference>
<dbReference type="OrthoDB" id="161814at2759"/>
<dbReference type="AlphaFoldDB" id="A0A0C9QU38"/>
<protein>
    <recommendedName>
        <fullName evidence="4">Copper transport protein</fullName>
    </recommendedName>
</protein>
<reference evidence="5" key="1">
    <citation type="submission" date="2015-01" db="EMBL/GenBank/DDBJ databases">
        <title>Transcriptome Assembly of Fopius arisanus.</title>
        <authorList>
            <person name="Geib S."/>
        </authorList>
    </citation>
    <scope>NUCLEOTIDE SEQUENCE</scope>
</reference>
<keyword evidence="4" id="KW-0187">Copper transport</keyword>
<dbReference type="EMBL" id="GBYB01004187">
    <property type="protein sequence ID" value="JAG73954.1"/>
    <property type="molecule type" value="Transcribed_RNA"/>
</dbReference>
<feature type="transmembrane region" description="Helical" evidence="4">
    <location>
        <begin position="25"/>
        <end position="45"/>
    </location>
</feature>
<evidence type="ECO:0000256" key="3">
    <source>
        <dbReference type="ARBA" id="ARBA00023136"/>
    </source>
</evidence>
<gene>
    <name evidence="5" type="primary">SLC31A1</name>
    <name evidence="7" type="synonym">LOC105263949</name>
    <name evidence="5" type="ORF">g.3387</name>
</gene>
<keyword evidence="4" id="KW-0813">Transport</keyword>
<keyword evidence="4" id="KW-0186">Copper</keyword>
<dbReference type="Pfam" id="PF04145">
    <property type="entry name" value="Ctr"/>
    <property type="match status" value="1"/>
</dbReference>
<feature type="transmembrane region" description="Helical" evidence="4">
    <location>
        <begin position="104"/>
        <end position="121"/>
    </location>
</feature>
<evidence type="ECO:0000256" key="2">
    <source>
        <dbReference type="ARBA" id="ARBA00022989"/>
    </source>
</evidence>
<keyword evidence="3 4" id="KW-0472">Membrane</keyword>
<keyword evidence="1 4" id="KW-0812">Transmembrane</keyword>
<organism evidence="5">
    <name type="scientific">Fopius arisanus</name>
    <dbReference type="NCBI Taxonomy" id="64838"/>
    <lineage>
        <taxon>Eukaryota</taxon>
        <taxon>Metazoa</taxon>
        <taxon>Ecdysozoa</taxon>
        <taxon>Arthropoda</taxon>
        <taxon>Hexapoda</taxon>
        <taxon>Insecta</taxon>
        <taxon>Pterygota</taxon>
        <taxon>Neoptera</taxon>
        <taxon>Endopterygota</taxon>
        <taxon>Hymenoptera</taxon>
        <taxon>Apocrita</taxon>
        <taxon>Ichneumonoidea</taxon>
        <taxon>Braconidae</taxon>
        <taxon>Opiinae</taxon>
        <taxon>Fopius</taxon>
    </lineage>
</organism>
<evidence type="ECO:0000313" key="6">
    <source>
        <dbReference type="Proteomes" id="UP000694866"/>
    </source>
</evidence>
<evidence type="ECO:0000313" key="5">
    <source>
        <dbReference type="EMBL" id="JAG73954.1"/>
    </source>
</evidence>
<feature type="transmembrane region" description="Helical" evidence="4">
    <location>
        <begin position="79"/>
        <end position="98"/>
    </location>
</feature>
<comment type="similarity">
    <text evidence="4">Belongs to the copper transporter (Ctr) (TC 1.A.56) family. SLC31A subfamily.</text>
</comment>
<reference evidence="7" key="2">
    <citation type="submission" date="2025-04" db="UniProtKB">
        <authorList>
            <consortium name="RefSeq"/>
        </authorList>
    </citation>
    <scope>IDENTIFICATION</scope>
    <source>
        <strain evidence="7">USDA-PBARC FA_bdor</strain>
        <tissue evidence="7">Whole organism</tissue>
    </source>
</reference>
<evidence type="ECO:0000256" key="1">
    <source>
        <dbReference type="ARBA" id="ARBA00022692"/>
    </source>
</evidence>
<dbReference type="KEGG" id="fas:105263949"/>
<dbReference type="RefSeq" id="XP_011298785.1">
    <property type="nucleotide sequence ID" value="XM_011300483.1"/>
</dbReference>
<name>A0A0C9QU38_9HYME</name>
<proteinExistence type="inferred from homology"/>
<dbReference type="PANTHER" id="PTHR12483:SF115">
    <property type="entry name" value="COPPER TRANSPORT PROTEIN"/>
    <property type="match status" value="1"/>
</dbReference>
<dbReference type="Proteomes" id="UP000694866">
    <property type="component" value="Unplaced"/>
</dbReference>
<accession>A0A9R1SX77</accession>
<keyword evidence="4" id="KW-0406">Ion transport</keyword>
<dbReference type="PANTHER" id="PTHR12483">
    <property type="entry name" value="SOLUTE CARRIER FAMILY 31 COPPER TRANSPORTERS"/>
    <property type="match status" value="1"/>
</dbReference>
<comment type="subcellular location">
    <subcellularLocation>
        <location evidence="4">Membrane</location>
        <topology evidence="4">Multi-pass membrane protein</topology>
    </subcellularLocation>
</comment>